<name>A0AB34K2R3_PRYPA</name>
<protein>
    <recommendedName>
        <fullName evidence="4">Fe2OG dioxygenase domain-containing protein</fullName>
    </recommendedName>
</protein>
<dbReference type="AlphaFoldDB" id="A0AB34K2R3"/>
<keyword evidence="3" id="KW-1185">Reference proteome</keyword>
<gene>
    <name evidence="2" type="ORF">AB1Y20_016133</name>
</gene>
<reference evidence="2 3" key="1">
    <citation type="journal article" date="2024" name="Science">
        <title>Giant polyketide synthase enzymes in the biosynthesis of giant marine polyether toxins.</title>
        <authorList>
            <person name="Fallon T.R."/>
            <person name="Shende V.V."/>
            <person name="Wierzbicki I.H."/>
            <person name="Pendleton A.L."/>
            <person name="Watervoot N.F."/>
            <person name="Auber R.P."/>
            <person name="Gonzalez D.J."/>
            <person name="Wisecaver J.H."/>
            <person name="Moore B.S."/>
        </authorList>
    </citation>
    <scope>NUCLEOTIDE SEQUENCE [LARGE SCALE GENOMIC DNA]</scope>
    <source>
        <strain evidence="2 3">12B1</strain>
    </source>
</reference>
<accession>A0AB34K2R3</accession>
<evidence type="ECO:0000256" key="1">
    <source>
        <dbReference type="SAM" id="SignalP"/>
    </source>
</evidence>
<dbReference type="Proteomes" id="UP001515480">
    <property type="component" value="Unassembled WGS sequence"/>
</dbReference>
<evidence type="ECO:0000313" key="2">
    <source>
        <dbReference type="EMBL" id="KAL1527468.1"/>
    </source>
</evidence>
<evidence type="ECO:0000313" key="3">
    <source>
        <dbReference type="Proteomes" id="UP001515480"/>
    </source>
</evidence>
<keyword evidence="1" id="KW-0732">Signal</keyword>
<comment type="caution">
    <text evidence="2">The sequence shown here is derived from an EMBL/GenBank/DDBJ whole genome shotgun (WGS) entry which is preliminary data.</text>
</comment>
<proteinExistence type="predicted"/>
<dbReference type="EMBL" id="JBGBPQ010000003">
    <property type="protein sequence ID" value="KAL1527468.1"/>
    <property type="molecule type" value="Genomic_DNA"/>
</dbReference>
<feature type="signal peptide" evidence="1">
    <location>
        <begin position="1"/>
        <end position="17"/>
    </location>
</feature>
<sequence length="232" mass="25098">MSRVALPLALIPSFAAAAAVLHDHTLSWAAANLSSQLATFHTDAFPPQLFLALRQAVASVTASRVRRSNFKHNKGATWWWPVTDGPAGRPAPRSAIEVGLLHLHRLGGFAGARDAPVVGAEWWIQEREAHEGIGYHYDKDEAYASERMTMRFPEVATVTYLSGSGGPTFIVNQTTPDGNAEVPELPSDGCVSYPEPNKHLLFRGNLQHGVAEQLTTGERQLVKPGVCGEGVE</sequence>
<organism evidence="2 3">
    <name type="scientific">Prymnesium parvum</name>
    <name type="common">Toxic golden alga</name>
    <dbReference type="NCBI Taxonomy" id="97485"/>
    <lineage>
        <taxon>Eukaryota</taxon>
        <taxon>Haptista</taxon>
        <taxon>Haptophyta</taxon>
        <taxon>Prymnesiophyceae</taxon>
        <taxon>Prymnesiales</taxon>
        <taxon>Prymnesiaceae</taxon>
        <taxon>Prymnesium</taxon>
    </lineage>
</organism>
<feature type="chain" id="PRO_5044313843" description="Fe2OG dioxygenase domain-containing protein" evidence="1">
    <location>
        <begin position="18"/>
        <end position="232"/>
    </location>
</feature>
<evidence type="ECO:0008006" key="4">
    <source>
        <dbReference type="Google" id="ProtNLM"/>
    </source>
</evidence>